<keyword evidence="5 6" id="KW-0732">Signal</keyword>
<organism evidence="7 8">
    <name type="scientific">Huso huso</name>
    <name type="common">Beluga</name>
    <name type="synonym">Acipenser huso</name>
    <dbReference type="NCBI Taxonomy" id="61971"/>
    <lineage>
        <taxon>Eukaryota</taxon>
        <taxon>Metazoa</taxon>
        <taxon>Chordata</taxon>
        <taxon>Craniata</taxon>
        <taxon>Vertebrata</taxon>
        <taxon>Euteleostomi</taxon>
        <taxon>Actinopterygii</taxon>
        <taxon>Chondrostei</taxon>
        <taxon>Acipenseriformes</taxon>
        <taxon>Acipenseridae</taxon>
        <taxon>Huso</taxon>
    </lineage>
</organism>
<keyword evidence="4 6" id="KW-0964">Secreted</keyword>
<evidence type="ECO:0000313" key="8">
    <source>
        <dbReference type="Proteomes" id="UP001369086"/>
    </source>
</evidence>
<reference evidence="7 8" key="1">
    <citation type="submission" date="2021-05" db="EMBL/GenBank/DDBJ databases">
        <authorList>
            <person name="Zahm M."/>
            <person name="Klopp C."/>
            <person name="Cabau C."/>
            <person name="Kuhl H."/>
            <person name="Suciu R."/>
            <person name="Ciorpac M."/>
            <person name="Holostenco D."/>
            <person name="Gessner J."/>
            <person name="Wuertz S."/>
            <person name="Hohne C."/>
            <person name="Stock M."/>
            <person name="Gislard M."/>
            <person name="Lluch J."/>
            <person name="Milhes M."/>
            <person name="Lampietro C."/>
            <person name="Lopez Roques C."/>
            <person name="Donnadieu C."/>
            <person name="Du K."/>
            <person name="Schartl M."/>
            <person name="Guiguen Y."/>
        </authorList>
    </citation>
    <scope>NUCLEOTIDE SEQUENCE [LARGE SCALE GENOMIC DNA]</scope>
    <source>
        <strain evidence="7">Hh-F2</strain>
        <tissue evidence="7">Blood</tissue>
    </source>
</reference>
<dbReference type="EMBL" id="JAHFZB010000035">
    <property type="protein sequence ID" value="KAK6470543.1"/>
    <property type="molecule type" value="Genomic_DNA"/>
</dbReference>
<comment type="caution">
    <text evidence="7">The sequence shown here is derived from an EMBL/GenBank/DDBJ whole genome shotgun (WGS) entry which is preliminary data.</text>
</comment>
<comment type="function">
    <text evidence="6">Immune regulatory cytokine.</text>
</comment>
<dbReference type="PRINTS" id="PR01937">
    <property type="entry name" value="INTRLEUKIN24"/>
</dbReference>
<evidence type="ECO:0000256" key="3">
    <source>
        <dbReference type="ARBA" id="ARBA00022514"/>
    </source>
</evidence>
<keyword evidence="3 6" id="KW-0202">Cytokine</keyword>
<dbReference type="PANTHER" id="PTHR48482:SF3">
    <property type="entry name" value="INTERLEUKIN-19"/>
    <property type="match status" value="1"/>
</dbReference>
<comment type="similarity">
    <text evidence="2 6">Belongs to the IL-10 family.</text>
</comment>
<proteinExistence type="inferred from homology"/>
<evidence type="ECO:0000256" key="4">
    <source>
        <dbReference type="ARBA" id="ARBA00022525"/>
    </source>
</evidence>
<dbReference type="SMART" id="SM00188">
    <property type="entry name" value="IL10"/>
    <property type="match status" value="1"/>
</dbReference>
<evidence type="ECO:0000256" key="6">
    <source>
        <dbReference type="RuleBase" id="RU368043"/>
    </source>
</evidence>
<dbReference type="Proteomes" id="UP001369086">
    <property type="component" value="Unassembled WGS sequence"/>
</dbReference>
<dbReference type="InterPro" id="IPR009079">
    <property type="entry name" value="4_helix_cytokine-like_core"/>
</dbReference>
<dbReference type="InterPro" id="IPR020444">
    <property type="entry name" value="IL-24"/>
</dbReference>
<name>A0ABR0YD88_HUSHU</name>
<comment type="subcellular location">
    <subcellularLocation>
        <location evidence="1 6">Secreted</location>
    </subcellularLocation>
</comment>
<protein>
    <recommendedName>
        <fullName evidence="6">Interleukin family protein</fullName>
    </recommendedName>
</protein>
<dbReference type="Gene3D" id="1.20.1250.10">
    <property type="match status" value="1"/>
</dbReference>
<evidence type="ECO:0000256" key="5">
    <source>
        <dbReference type="ARBA" id="ARBA00022729"/>
    </source>
</evidence>
<dbReference type="InterPro" id="IPR020443">
    <property type="entry name" value="IL-10/19/20/24/26"/>
</dbReference>
<dbReference type="Pfam" id="PF00726">
    <property type="entry name" value="IL10"/>
    <property type="match status" value="1"/>
</dbReference>
<keyword evidence="8" id="KW-1185">Reference proteome</keyword>
<evidence type="ECO:0000313" key="7">
    <source>
        <dbReference type="EMBL" id="KAK6470543.1"/>
    </source>
</evidence>
<dbReference type="SUPFAM" id="SSF47266">
    <property type="entry name" value="4-helical cytokines"/>
    <property type="match status" value="1"/>
</dbReference>
<feature type="chain" id="PRO_5044994952" description="Interleukin family protein" evidence="6">
    <location>
        <begin position="26"/>
        <end position="177"/>
    </location>
</feature>
<evidence type="ECO:0000256" key="2">
    <source>
        <dbReference type="ARBA" id="ARBA00008813"/>
    </source>
</evidence>
<gene>
    <name evidence="7" type="ORF">HHUSO_G30776</name>
</gene>
<feature type="signal peptide" evidence="6">
    <location>
        <begin position="1"/>
        <end position="25"/>
    </location>
</feature>
<sequence length="177" mass="20562">MKFSGSFLYLVALALLVHSMPSAMGRRLHFGKCVVSIQIHELREYFSEIRKTIVGEDGNSGVRLLKEHAMMNIKPLESCCFLRQLLRFYVESVFNRYTPKDSQIRRRTSSLANSFLSINRDLRQCHAHLHCQCDEETKKRIEAIQSTFEKLDVNAATVKAIGELDYLLDWIETHHHH</sequence>
<dbReference type="PANTHER" id="PTHR48482">
    <property type="entry name" value="INTERLEUKIN-19-RELATED"/>
    <property type="match status" value="1"/>
</dbReference>
<accession>A0ABR0YD88</accession>
<evidence type="ECO:0000256" key="1">
    <source>
        <dbReference type="ARBA" id="ARBA00004613"/>
    </source>
</evidence>